<protein>
    <submittedName>
        <fullName evidence="2">Uncharacterized protein</fullName>
    </submittedName>
</protein>
<accession>A0A0E9R2Q5</accession>
<reference evidence="2" key="2">
    <citation type="journal article" date="2015" name="Fish Shellfish Immunol.">
        <title>Early steps in the European eel (Anguilla anguilla)-Vibrio vulnificus interaction in the gills: Role of the RtxA13 toxin.</title>
        <authorList>
            <person name="Callol A."/>
            <person name="Pajuelo D."/>
            <person name="Ebbesson L."/>
            <person name="Teles M."/>
            <person name="MacKenzie S."/>
            <person name="Amaro C."/>
        </authorList>
    </citation>
    <scope>NUCLEOTIDE SEQUENCE</scope>
</reference>
<reference evidence="2" key="1">
    <citation type="submission" date="2014-11" db="EMBL/GenBank/DDBJ databases">
        <authorList>
            <person name="Amaro Gonzalez C."/>
        </authorList>
    </citation>
    <scope>NUCLEOTIDE SEQUENCE</scope>
</reference>
<feature type="compositionally biased region" description="Low complexity" evidence="1">
    <location>
        <begin position="17"/>
        <end position="29"/>
    </location>
</feature>
<evidence type="ECO:0000256" key="1">
    <source>
        <dbReference type="SAM" id="MobiDB-lite"/>
    </source>
</evidence>
<evidence type="ECO:0000313" key="2">
    <source>
        <dbReference type="EMBL" id="JAH22633.1"/>
    </source>
</evidence>
<dbReference type="AlphaFoldDB" id="A0A0E9R2Q5"/>
<feature type="compositionally biased region" description="Basic and acidic residues" evidence="1">
    <location>
        <begin position="59"/>
        <end position="76"/>
    </location>
</feature>
<sequence>MHVLTAHSHTRPHAHSTHTLTAPAHTLTHNTRMHSQHTHTHALTEHTQTHKQRVCKRNGPFDHSTKQKDFSIRSSV</sequence>
<feature type="region of interest" description="Disordered" evidence="1">
    <location>
        <begin position="1"/>
        <end position="76"/>
    </location>
</feature>
<proteinExistence type="predicted"/>
<name>A0A0E9R2Q5_ANGAN</name>
<feature type="compositionally biased region" description="Basic residues" evidence="1">
    <location>
        <begin position="31"/>
        <end position="40"/>
    </location>
</feature>
<organism evidence="2">
    <name type="scientific">Anguilla anguilla</name>
    <name type="common">European freshwater eel</name>
    <name type="synonym">Muraena anguilla</name>
    <dbReference type="NCBI Taxonomy" id="7936"/>
    <lineage>
        <taxon>Eukaryota</taxon>
        <taxon>Metazoa</taxon>
        <taxon>Chordata</taxon>
        <taxon>Craniata</taxon>
        <taxon>Vertebrata</taxon>
        <taxon>Euteleostomi</taxon>
        <taxon>Actinopterygii</taxon>
        <taxon>Neopterygii</taxon>
        <taxon>Teleostei</taxon>
        <taxon>Anguilliformes</taxon>
        <taxon>Anguillidae</taxon>
        <taxon>Anguilla</taxon>
    </lineage>
</organism>
<dbReference type="EMBL" id="GBXM01085944">
    <property type="protein sequence ID" value="JAH22633.1"/>
    <property type="molecule type" value="Transcribed_RNA"/>
</dbReference>